<keyword evidence="3" id="KW-1185">Reference proteome</keyword>
<evidence type="ECO:0000259" key="1">
    <source>
        <dbReference type="PROSITE" id="PS51819"/>
    </source>
</evidence>
<evidence type="ECO:0000313" key="2">
    <source>
        <dbReference type="EMBL" id="GAA4161449.1"/>
    </source>
</evidence>
<dbReference type="PROSITE" id="PS51819">
    <property type="entry name" value="VOC"/>
    <property type="match status" value="1"/>
</dbReference>
<dbReference type="Pfam" id="PF00903">
    <property type="entry name" value="Glyoxalase"/>
    <property type="match status" value="1"/>
</dbReference>
<feature type="domain" description="VOC" evidence="1">
    <location>
        <begin position="29"/>
        <end position="137"/>
    </location>
</feature>
<protein>
    <recommendedName>
        <fullName evidence="1">VOC domain-containing protein</fullName>
    </recommendedName>
</protein>
<gene>
    <name evidence="2" type="ORF">GCM10022286_19050</name>
</gene>
<dbReference type="CDD" id="cd06587">
    <property type="entry name" value="VOC"/>
    <property type="match status" value="1"/>
</dbReference>
<dbReference type="InterPro" id="IPR029068">
    <property type="entry name" value="Glyas_Bleomycin-R_OHBP_Dase"/>
</dbReference>
<reference evidence="2" key="2">
    <citation type="submission" date="2023-12" db="EMBL/GenBank/DDBJ databases">
        <authorList>
            <person name="Sun Q."/>
            <person name="Inoue M."/>
        </authorList>
    </citation>
    <scope>NUCLEOTIDE SEQUENCE</scope>
    <source>
        <strain evidence="2">JCM 17590</strain>
    </source>
</reference>
<sequence>MHVRRAMSVLFAPADGEVRGHTAAMEITGLGWCGTRTERATELAAFYENVLGLTPAHTEPGFWVFRLPDGRNVEVFGPDYPGKDHFDTGPVAGFAVRDLQEAVAELQAAGIELLGEAGPTWQHFRGPDGNVYELVAE</sequence>
<dbReference type="InterPro" id="IPR004360">
    <property type="entry name" value="Glyas_Fos-R_dOase_dom"/>
</dbReference>
<name>A0ABP7ZKE3_9MICO</name>
<dbReference type="EMBL" id="BAABBV010000001">
    <property type="protein sequence ID" value="GAA4161449.1"/>
    <property type="molecule type" value="Genomic_DNA"/>
</dbReference>
<organism evidence="2 3">
    <name type="scientific">Gryllotalpicola daejeonensis</name>
    <dbReference type="NCBI Taxonomy" id="993087"/>
    <lineage>
        <taxon>Bacteria</taxon>
        <taxon>Bacillati</taxon>
        <taxon>Actinomycetota</taxon>
        <taxon>Actinomycetes</taxon>
        <taxon>Micrococcales</taxon>
        <taxon>Microbacteriaceae</taxon>
        <taxon>Gryllotalpicola</taxon>
    </lineage>
</organism>
<dbReference type="Gene3D" id="3.10.180.10">
    <property type="entry name" value="2,3-Dihydroxybiphenyl 1,2-Dioxygenase, domain 1"/>
    <property type="match status" value="1"/>
</dbReference>
<dbReference type="Proteomes" id="UP001415169">
    <property type="component" value="Unassembled WGS sequence"/>
</dbReference>
<dbReference type="SUPFAM" id="SSF54593">
    <property type="entry name" value="Glyoxalase/Bleomycin resistance protein/Dihydroxybiphenyl dioxygenase"/>
    <property type="match status" value="1"/>
</dbReference>
<proteinExistence type="predicted"/>
<dbReference type="InterPro" id="IPR037523">
    <property type="entry name" value="VOC_core"/>
</dbReference>
<reference evidence="2" key="1">
    <citation type="journal article" date="2014" name="Int. J. Syst. Evol. Microbiol.">
        <title>Complete genome of a new Firmicutes species belonging to the dominant human colonic microbiota ('Ruminococcus bicirculans') reveals two chromosomes and a selective capacity to utilize plant glucans.</title>
        <authorList>
            <consortium name="NISC Comparative Sequencing Program"/>
            <person name="Wegmann U."/>
            <person name="Louis P."/>
            <person name="Goesmann A."/>
            <person name="Henrissat B."/>
            <person name="Duncan S.H."/>
            <person name="Flint H.J."/>
        </authorList>
    </citation>
    <scope>NUCLEOTIDE SEQUENCE</scope>
    <source>
        <strain evidence="2">JCM 17590</strain>
    </source>
</reference>
<evidence type="ECO:0000313" key="3">
    <source>
        <dbReference type="Proteomes" id="UP001415169"/>
    </source>
</evidence>
<comment type="caution">
    <text evidence="2">The sequence shown here is derived from an EMBL/GenBank/DDBJ whole genome shotgun (WGS) entry which is preliminary data.</text>
</comment>
<accession>A0ABP7ZKE3</accession>